<dbReference type="GO" id="GO:0042025">
    <property type="term" value="C:host cell nucleus"/>
    <property type="evidence" value="ECO:0007669"/>
    <property type="project" value="UniProtKB-SubCell"/>
</dbReference>
<dbReference type="InterPro" id="IPR036973">
    <property type="entry name" value="Capsid_L1_sf_Papillomavir"/>
</dbReference>
<evidence type="ECO:0000256" key="4">
    <source>
        <dbReference type="ARBA" id="ARBA00022844"/>
    </source>
</evidence>
<accession>A0A3R5T707</accession>
<protein>
    <recommendedName>
        <fullName evidence="7 8">Major capsid protein L1</fullName>
    </recommendedName>
</protein>
<comment type="subcellular location">
    <subcellularLocation>
        <location evidence="7">Virion</location>
    </subcellularLocation>
    <subcellularLocation>
        <location evidence="7">Host nucleus</location>
    </subcellularLocation>
</comment>
<evidence type="ECO:0000256" key="5">
    <source>
        <dbReference type="ARBA" id="ARBA00022921"/>
    </source>
</evidence>
<feature type="disulfide bond" description="Interchain (with Cys-205)" evidence="7">
    <location>
        <position position="463"/>
    </location>
</feature>
<comment type="subunit">
    <text evidence="7">Self-assembles into homopentamers. The capsid has an icosahedral symmetry and consists of 72 capsomers, with each capsomer being a pentamer of L1. Interacts with the minor capsid protein L2; this interaction is necessary for viral genome encapsidation. Interacts with protein E2; this interaction enhances E2-dependent replication and transcription activation.</text>
</comment>
<dbReference type="SUPFAM" id="SSF88648">
    <property type="entry name" value="Group I dsDNA viruses"/>
    <property type="match status" value="1"/>
</dbReference>
<evidence type="ECO:0000256" key="8">
    <source>
        <dbReference type="RuleBase" id="RU361248"/>
    </source>
</evidence>
<evidence type="ECO:0000256" key="1">
    <source>
        <dbReference type="ARBA" id="ARBA00022561"/>
    </source>
</evidence>
<comment type="function">
    <text evidence="7 8">Forms an icosahedral capsid with a T=7 symmetry and a 50 nm diameter. The capsid is composed of 72 pentamers linked to each other by disulfide bonds and associated with L2 proteins. Binds to heparan sulfate proteoglycans on cell surface of basal layer keratinocytes to provide initial virion attachment. This binding mediates a conformational change in the virus capsid that facilitates efficient infection. The virion enters the host cell via endocytosis. During virus trafficking, L1 protein dissociates from the viral DNA and the genomic DNA is released to the host nucleus. The virion assembly takes place within the cell nucleus. Encapsulates the genomic DNA together with protein L2.</text>
</comment>
<proteinExistence type="inferred from homology"/>
<name>A0A3R5T707_9PAPI</name>
<keyword evidence="4 7" id="KW-0946">Virion</keyword>
<dbReference type="GO" id="GO:0005198">
    <property type="term" value="F:structural molecule activity"/>
    <property type="evidence" value="ECO:0007669"/>
    <property type="project" value="UniProtKB-UniRule"/>
</dbReference>
<dbReference type="InterPro" id="IPR002210">
    <property type="entry name" value="Capsid_L1_Papillomavir"/>
</dbReference>
<keyword evidence="8" id="KW-1145">T=7 icosahedral capsid protein</keyword>
<keyword evidence="7" id="KW-1048">Host nucleus</keyword>
<dbReference type="GO" id="GO:0075509">
    <property type="term" value="P:endocytosis involved in viral entry into host cell"/>
    <property type="evidence" value="ECO:0007669"/>
    <property type="project" value="UniProtKB-KW"/>
</dbReference>
<keyword evidence="2 7" id="KW-0945">Host-virus interaction</keyword>
<keyword evidence="5 7" id="KW-0426">Late protein</keyword>
<evidence type="ECO:0000313" key="9">
    <source>
        <dbReference type="EMBL" id="QAB13972.1"/>
    </source>
</evidence>
<keyword evidence="7" id="KW-1015">Disulfide bond</keyword>
<reference evidence="9" key="1">
    <citation type="journal article" date="2018" name="Nat. Med.">
        <title>Expanded skin virome in DOCK8-deficient patients.</title>
        <authorList>
            <consortium name="NISC Comparative Sequencing Program"/>
            <person name="Tirosh O."/>
            <person name="Conlan S."/>
            <person name="Deming C."/>
            <person name="Lee-Lin S.Q."/>
            <person name="Huang X."/>
            <person name="Su H.C."/>
            <person name="Freeman A.F."/>
            <person name="Segre J.A."/>
            <person name="Kong H.H."/>
        </authorList>
    </citation>
    <scope>NUCLEOTIDE SEQUENCE</scope>
    <source>
        <strain evidence="9">HPV-mSK_142</strain>
    </source>
</reference>
<keyword evidence="7" id="KW-1164">Virus endocytosis by host</keyword>
<keyword evidence="6 7" id="KW-1160">Virus entry into host cell</keyword>
<dbReference type="GO" id="GO:0039620">
    <property type="term" value="C:T=7 icosahedral viral capsid"/>
    <property type="evidence" value="ECO:0007669"/>
    <property type="project" value="UniProtKB-UniRule"/>
</dbReference>
<dbReference type="HAMAP" id="MF_04002">
    <property type="entry name" value="PPV_L1"/>
    <property type="match status" value="1"/>
</dbReference>
<keyword evidence="3 7" id="KW-1161">Viral attachment to host cell</keyword>
<dbReference type="Gene3D" id="2.60.175.20">
    <property type="entry name" value="Major capsid L1 (late) superfamily, Papillomavirus"/>
    <property type="match status" value="2"/>
</dbReference>
<evidence type="ECO:0000256" key="7">
    <source>
        <dbReference type="HAMAP-Rule" id="MF_04002"/>
    </source>
</evidence>
<dbReference type="EMBL" id="MH777284">
    <property type="protein sequence ID" value="QAB13972.1"/>
    <property type="molecule type" value="Genomic_DNA"/>
</dbReference>
<organism evidence="9">
    <name type="scientific">Human papillomavirus</name>
    <dbReference type="NCBI Taxonomy" id="10566"/>
    <lineage>
        <taxon>Viruses</taxon>
        <taxon>Monodnaviria</taxon>
        <taxon>Shotokuvirae</taxon>
        <taxon>Cossaviricota</taxon>
        <taxon>Papovaviricetes</taxon>
        <taxon>Zurhausenvirales</taxon>
        <taxon>Papillomaviridae</taxon>
    </lineage>
</organism>
<comment type="similarity">
    <text evidence="7 8">Belongs to the papillomaviridae L1 protein family.</text>
</comment>
<dbReference type="GO" id="GO:0019062">
    <property type="term" value="P:virion attachment to host cell"/>
    <property type="evidence" value="ECO:0007669"/>
    <property type="project" value="UniProtKB-UniRule"/>
</dbReference>
<keyword evidence="7" id="KW-1162">Viral penetration into host cytoplasm</keyword>
<dbReference type="InterPro" id="IPR011222">
    <property type="entry name" value="dsDNA_vir_gr_I_capsid"/>
</dbReference>
<feature type="disulfide bond" description="Interchain (with Cys-463)" evidence="7">
    <location>
        <position position="205"/>
    </location>
</feature>
<evidence type="ECO:0000256" key="6">
    <source>
        <dbReference type="ARBA" id="ARBA00023296"/>
    </source>
</evidence>
<sequence>MVTLLPYILHYYVVNVNANTIKFIIDVLQMAFWLPNAGTLYLPPSKPVPRVLNTDEYVKPTDIYFYASTDRLLQVGHPYFAIFKDQDHSVLVPKVSASQYRVMRMKLPDPNQFALIDPTVYNPDEERLVWQLRGIEVGRGGPLGVGAVGHPLLNKFGDSENPLGKPLQENDDDRVSLALEPKQTQIFIVGCAPPVGQHWDTAEPCEKAQPGDCPPLALKHTTIQDGDMCDTGFGAVNFKTLSQDRSAAPLDVIDATCKWPDFLQMSKNIYGDELFFFAKKEQLYARHFATRAGSVGDQVPKGQGDSFYIPPTQGEITSHVYMTTPSGSLTSTDGQIFGRPYWLQRASGTNNGICWNEELFVTVVDNTRATNFSVSVYKENQGVMPASYKFKASDFNQYTRHTEEFEVELVFRLCKVPLTADILAHLNVMNPQILEKWKLAFVPPPPAGLEDKYRFIHSLASQCPVPEAQKETDDPYHDLIFWNVNLQDKFTSDLTQTSLGRRFLYQMGMLNGKRVRTVDPYKTSRTVKRRKTKR</sequence>
<evidence type="ECO:0000256" key="2">
    <source>
        <dbReference type="ARBA" id="ARBA00022581"/>
    </source>
</evidence>
<keyword evidence="1 7" id="KW-0167">Capsid protein</keyword>
<evidence type="ECO:0000256" key="3">
    <source>
        <dbReference type="ARBA" id="ARBA00022804"/>
    </source>
</evidence>
<dbReference type="PRINTS" id="PR00865">
    <property type="entry name" value="HPVCAPSIDL1"/>
</dbReference>
<gene>
    <name evidence="7 8" type="primary">L1</name>
</gene>
<dbReference type="Pfam" id="PF00500">
    <property type="entry name" value="Late_protein_L1"/>
    <property type="match status" value="1"/>
</dbReference>